<organism evidence="1 2">
    <name type="scientific">Aquicella siphonis</name>
    <dbReference type="NCBI Taxonomy" id="254247"/>
    <lineage>
        <taxon>Bacteria</taxon>
        <taxon>Pseudomonadati</taxon>
        <taxon>Pseudomonadota</taxon>
        <taxon>Gammaproteobacteria</taxon>
        <taxon>Legionellales</taxon>
        <taxon>Coxiellaceae</taxon>
        <taxon>Aquicella</taxon>
    </lineage>
</organism>
<protein>
    <submittedName>
        <fullName evidence="1">Uncharacterized protein</fullName>
    </submittedName>
</protein>
<gene>
    <name evidence="1" type="ORF">AQUSIP_01270</name>
</gene>
<dbReference type="KEGG" id="asip:AQUSIP_01270"/>
<accession>A0A5E4PEL4</accession>
<dbReference type="RefSeq" id="WP_148337633.1">
    <property type="nucleotide sequence ID" value="NZ_LR699119.1"/>
</dbReference>
<keyword evidence="2" id="KW-1185">Reference proteome</keyword>
<dbReference type="AlphaFoldDB" id="A0A5E4PEL4"/>
<proteinExistence type="predicted"/>
<sequence length="157" mass="16947">MQRTDIVTQKAKVELTTTMPGGFVGKASGTATILKTLEHGKTSKVEIQNIDLVQIEGGVMFAYLKVLGNAVIDNIDDASHLAHLAATIKLCGPKYYLMAAEMVQPIDQNSIPYRANSDESHVEAEFTTYISSIGGQISQKIVADVIPEDKQGSSFSM</sequence>
<name>A0A5E4PEL4_9COXI</name>
<dbReference type="EMBL" id="LR699119">
    <property type="protein sequence ID" value="VVC74853.1"/>
    <property type="molecule type" value="Genomic_DNA"/>
</dbReference>
<evidence type="ECO:0000313" key="1">
    <source>
        <dbReference type="EMBL" id="VVC74853.1"/>
    </source>
</evidence>
<dbReference type="Proteomes" id="UP000324194">
    <property type="component" value="Chromosome 1"/>
</dbReference>
<evidence type="ECO:0000313" key="2">
    <source>
        <dbReference type="Proteomes" id="UP000324194"/>
    </source>
</evidence>
<reference evidence="1 2" key="1">
    <citation type="submission" date="2019-08" db="EMBL/GenBank/DDBJ databases">
        <authorList>
            <person name="Guy L."/>
        </authorList>
    </citation>
    <scope>NUCLEOTIDE SEQUENCE [LARGE SCALE GENOMIC DNA]</scope>
    <source>
        <strain evidence="1 2">SGT-108</strain>
    </source>
</reference>